<gene>
    <name evidence="2" type="ORF">BC938DRAFT_479476</name>
</gene>
<keyword evidence="3" id="KW-1185">Reference proteome</keyword>
<feature type="non-terminal residue" evidence="2">
    <location>
        <position position="1"/>
    </location>
</feature>
<dbReference type="EMBL" id="RBNJ01003954">
    <property type="protein sequence ID" value="RUS30379.1"/>
    <property type="molecule type" value="Genomic_DNA"/>
</dbReference>
<dbReference type="Proteomes" id="UP000274822">
    <property type="component" value="Unassembled WGS sequence"/>
</dbReference>
<evidence type="ECO:0000256" key="1">
    <source>
        <dbReference type="SAM" id="MobiDB-lite"/>
    </source>
</evidence>
<feature type="region of interest" description="Disordered" evidence="1">
    <location>
        <begin position="69"/>
        <end position="109"/>
    </location>
</feature>
<accession>A0A433QKS8</accession>
<proteinExistence type="predicted"/>
<reference evidence="2 3" key="1">
    <citation type="journal article" date="2018" name="New Phytol.">
        <title>Phylogenomics of Endogonaceae and evolution of mycorrhizas within Mucoromycota.</title>
        <authorList>
            <person name="Chang Y."/>
            <person name="Desiro A."/>
            <person name="Na H."/>
            <person name="Sandor L."/>
            <person name="Lipzen A."/>
            <person name="Clum A."/>
            <person name="Barry K."/>
            <person name="Grigoriev I.V."/>
            <person name="Martin F.M."/>
            <person name="Stajich J.E."/>
            <person name="Smith M.E."/>
            <person name="Bonito G."/>
            <person name="Spatafora J.W."/>
        </authorList>
    </citation>
    <scope>NUCLEOTIDE SEQUENCE [LARGE SCALE GENOMIC DNA]</scope>
    <source>
        <strain evidence="2 3">AD002</strain>
    </source>
</reference>
<dbReference type="AlphaFoldDB" id="A0A433QKS8"/>
<organism evidence="2 3">
    <name type="scientific">Jimgerdemannia flammicorona</name>
    <dbReference type="NCBI Taxonomy" id="994334"/>
    <lineage>
        <taxon>Eukaryota</taxon>
        <taxon>Fungi</taxon>
        <taxon>Fungi incertae sedis</taxon>
        <taxon>Mucoromycota</taxon>
        <taxon>Mucoromycotina</taxon>
        <taxon>Endogonomycetes</taxon>
        <taxon>Endogonales</taxon>
        <taxon>Endogonaceae</taxon>
        <taxon>Jimgerdemannia</taxon>
    </lineage>
</organism>
<protein>
    <submittedName>
        <fullName evidence="2">Uncharacterized protein</fullName>
    </submittedName>
</protein>
<comment type="caution">
    <text evidence="2">The sequence shown here is derived from an EMBL/GenBank/DDBJ whole genome shotgun (WGS) entry which is preliminary data.</text>
</comment>
<sequence length="109" mass="11472">LIGASDKCPGPTYTIEQGPGYTEASANDTVPVPVPVPAIVLVSLPAKLQPGIPTRPTTGKSLTDLLDASIRHRGLGRRRRATRTDITHNPAHSAGPMTLPDGSEPHIRP</sequence>
<evidence type="ECO:0000313" key="3">
    <source>
        <dbReference type="Proteomes" id="UP000274822"/>
    </source>
</evidence>
<name>A0A433QKS8_9FUNG</name>
<feature type="compositionally biased region" description="Basic residues" evidence="1">
    <location>
        <begin position="71"/>
        <end position="81"/>
    </location>
</feature>
<evidence type="ECO:0000313" key="2">
    <source>
        <dbReference type="EMBL" id="RUS30379.1"/>
    </source>
</evidence>